<dbReference type="CDD" id="cd15482">
    <property type="entry name" value="Sialidase_non-viral"/>
    <property type="match status" value="1"/>
</dbReference>
<feature type="compositionally biased region" description="Polar residues" evidence="1">
    <location>
        <begin position="62"/>
        <end position="71"/>
    </location>
</feature>
<dbReference type="Gene3D" id="2.130.10.10">
    <property type="entry name" value="YVTN repeat-like/Quinoprotein amine dehydrogenase"/>
    <property type="match status" value="3"/>
</dbReference>
<feature type="compositionally biased region" description="Polar residues" evidence="1">
    <location>
        <begin position="78"/>
        <end position="123"/>
    </location>
</feature>
<feature type="compositionally biased region" description="Polar residues" evidence="1">
    <location>
        <begin position="142"/>
        <end position="159"/>
    </location>
</feature>
<keyword evidence="2" id="KW-0732">Signal</keyword>
<dbReference type="PANTHER" id="PTHR36489">
    <property type="entry name" value="PROTEIN-COUPLED RECEPTOR GPR1, PUTATIVE-RELATED"/>
    <property type="match status" value="1"/>
</dbReference>
<accession>A0ABD3Q719</accession>
<feature type="compositionally biased region" description="Basic residues" evidence="1">
    <location>
        <begin position="50"/>
        <end position="59"/>
    </location>
</feature>
<comment type="caution">
    <text evidence="3">The sequence shown here is derived from an EMBL/GenBank/DDBJ whole genome shotgun (WGS) entry which is preliminary data.</text>
</comment>
<feature type="signal peptide" evidence="2">
    <location>
        <begin position="1"/>
        <end position="17"/>
    </location>
</feature>
<evidence type="ECO:0000313" key="3">
    <source>
        <dbReference type="EMBL" id="KAL3793965.1"/>
    </source>
</evidence>
<dbReference type="PANTHER" id="PTHR36489:SF2">
    <property type="entry name" value="APPLE DOMAIN-CONTAINING PROTEIN"/>
    <property type="match status" value="1"/>
</dbReference>
<name>A0ABD3Q719_9STRA</name>
<dbReference type="SUPFAM" id="SSF50978">
    <property type="entry name" value="WD40 repeat-like"/>
    <property type="match status" value="1"/>
</dbReference>
<sequence length="1016" mass="109539">MRFFRALIVTYLGAAHARLSSHKGGRNLQSKSVKTSKAIGKTTIQPIKSSKMKSSKMKSSKATINLPNNVPTDRPTHVPTNLPTQVPTNLPTHGPTNLPTHGSTNLPTNVPTNLSTHGPTNLPTHGPTGRPTDMPTVRPTEAPTNLPTNVPTNLPTNVPTDRPTDIPTGRPTDVPTNLPTNVPTSLGTNLPTNVPTNVPTNQPTNPPTNQATRRFLQGNTFPARNGQASNLQVQGGGEPMNVVCGAVQAVLSHPTDANICFAGATNGGVWKTTNCTSALPLWVPLTDMQSSNSVGDMVFGGDPNTVLVAIGTRSSTRTGGRGIGLLLTDNALDPVPTWENLDNQGLFRDWNLNFNSVYMQGDLILASAYTSDLGEECDKVGIWRSDDRGITWAQVLKGVSRVITHDPNDNNRFYATLDKVRECMEDATLPENGVFISNDLGVTWNAMPSQSTPLPDKGQLYNAKLSVSRDGSRIWSSILSSLSYQNIAYTDNNGDSWTTMDRICIPADANCTGLTKQGDLHHSLLASPMNKNEVYVGGTTVPLNSLGNRDYNGFIFRGNASIVGTNSTPSPQWEHMTNLDNFTKIPGGGTKSNSAPHSDSRDMELRADGAILEGNDGGITVRTEPSSNTGDWFSLCGNMQVFESHTLAYEPVLKSVLFGNQDNGVVVGQLGREGSFHQIGTGDGGVVMVDYNSNQDSIFLYFSAQEPESLQKHTMNKQSGEIRSLPNIPLEREAAFVPVTAMNSKNQSNFALAAAEGSFVMFYKFSTPEQFNRRTVDVFGDSLQSDITAMTYSSDGMFLYSVNRNTAVSKCIINPINGFPIGSCSVMSGQITPDGSIIKRMAVDPTNASRVVVVATDRQSSRPRVFESLNEGRNWNDITVVGSSINQAYNGQAVAFLSQGQVSFLVVGTSDGIYLRSGQDWNLLAEGMPTVAVFDMTYSSEDDRLVVSTLGRGVWFLSAAFDAANNLTGNAISFTPIIVTEPNITITIVDNAAFTPNPPDHIQPVYALPLDELFMY</sequence>
<dbReference type="InterPro" id="IPR036322">
    <property type="entry name" value="WD40_repeat_dom_sf"/>
</dbReference>
<evidence type="ECO:0000313" key="4">
    <source>
        <dbReference type="Proteomes" id="UP001516023"/>
    </source>
</evidence>
<protein>
    <submittedName>
        <fullName evidence="3">Uncharacterized protein</fullName>
    </submittedName>
</protein>
<reference evidence="3 4" key="1">
    <citation type="journal article" date="2020" name="G3 (Bethesda)">
        <title>Improved Reference Genome for Cyclotella cryptica CCMP332, a Model for Cell Wall Morphogenesis, Salinity Adaptation, and Lipid Production in Diatoms (Bacillariophyta).</title>
        <authorList>
            <person name="Roberts W.R."/>
            <person name="Downey K.M."/>
            <person name="Ruck E.C."/>
            <person name="Traller J.C."/>
            <person name="Alverson A.J."/>
        </authorList>
    </citation>
    <scope>NUCLEOTIDE SEQUENCE [LARGE SCALE GENOMIC DNA]</scope>
    <source>
        <strain evidence="3 4">CCMP332</strain>
    </source>
</reference>
<organism evidence="3 4">
    <name type="scientific">Cyclotella cryptica</name>
    <dbReference type="NCBI Taxonomy" id="29204"/>
    <lineage>
        <taxon>Eukaryota</taxon>
        <taxon>Sar</taxon>
        <taxon>Stramenopiles</taxon>
        <taxon>Ochrophyta</taxon>
        <taxon>Bacillariophyta</taxon>
        <taxon>Coscinodiscophyceae</taxon>
        <taxon>Thalassiosirophycidae</taxon>
        <taxon>Stephanodiscales</taxon>
        <taxon>Stephanodiscaceae</taxon>
        <taxon>Cyclotella</taxon>
    </lineage>
</organism>
<feature type="region of interest" description="Disordered" evidence="1">
    <location>
        <begin position="48"/>
        <end position="190"/>
    </location>
</feature>
<gene>
    <name evidence="3" type="ORF">HJC23_009448</name>
</gene>
<evidence type="ECO:0000256" key="1">
    <source>
        <dbReference type="SAM" id="MobiDB-lite"/>
    </source>
</evidence>
<feature type="chain" id="PRO_5044857212" evidence="2">
    <location>
        <begin position="18"/>
        <end position="1016"/>
    </location>
</feature>
<keyword evidence="4" id="KW-1185">Reference proteome</keyword>
<proteinExistence type="predicted"/>
<dbReference type="AlphaFoldDB" id="A0ABD3Q719"/>
<dbReference type="InterPro" id="IPR015943">
    <property type="entry name" value="WD40/YVTN_repeat-like_dom_sf"/>
</dbReference>
<evidence type="ECO:0000256" key="2">
    <source>
        <dbReference type="SAM" id="SignalP"/>
    </source>
</evidence>
<dbReference type="SUPFAM" id="SSF110296">
    <property type="entry name" value="Oligoxyloglucan reducing end-specific cellobiohydrolase"/>
    <property type="match status" value="1"/>
</dbReference>
<dbReference type="Proteomes" id="UP001516023">
    <property type="component" value="Unassembled WGS sequence"/>
</dbReference>
<feature type="compositionally biased region" description="Polar residues" evidence="1">
    <location>
        <begin position="174"/>
        <end position="187"/>
    </location>
</feature>
<dbReference type="EMBL" id="JABMIG020000085">
    <property type="protein sequence ID" value="KAL3793965.1"/>
    <property type="molecule type" value="Genomic_DNA"/>
</dbReference>